<dbReference type="Proteomes" id="UP000316801">
    <property type="component" value="Unassembled WGS sequence"/>
</dbReference>
<organism evidence="2 3">
    <name type="scientific">Rhizobium straminoryzae</name>
    <dbReference type="NCBI Taxonomy" id="1387186"/>
    <lineage>
        <taxon>Bacteria</taxon>
        <taxon>Pseudomonadati</taxon>
        <taxon>Pseudomonadota</taxon>
        <taxon>Alphaproteobacteria</taxon>
        <taxon>Hyphomicrobiales</taxon>
        <taxon>Rhizobiaceae</taxon>
        <taxon>Rhizobium/Agrobacterium group</taxon>
        <taxon>Rhizobium</taxon>
    </lineage>
</organism>
<keyword evidence="1" id="KW-1133">Transmembrane helix</keyword>
<feature type="transmembrane region" description="Helical" evidence="1">
    <location>
        <begin position="41"/>
        <end position="59"/>
    </location>
</feature>
<keyword evidence="1" id="KW-0812">Transmembrane</keyword>
<protein>
    <submittedName>
        <fullName evidence="2">AzlD family protein</fullName>
    </submittedName>
</protein>
<evidence type="ECO:0000256" key="1">
    <source>
        <dbReference type="SAM" id="Phobius"/>
    </source>
</evidence>
<evidence type="ECO:0000313" key="2">
    <source>
        <dbReference type="EMBL" id="TRL38614.1"/>
    </source>
</evidence>
<dbReference type="AlphaFoldDB" id="A0A549T9Q9"/>
<proteinExistence type="predicted"/>
<accession>A0A549T9Q9</accession>
<keyword evidence="1" id="KW-0472">Membrane</keyword>
<dbReference type="EMBL" id="VJMG01000030">
    <property type="protein sequence ID" value="TRL38614.1"/>
    <property type="molecule type" value="Genomic_DNA"/>
</dbReference>
<comment type="caution">
    <text evidence="2">The sequence shown here is derived from an EMBL/GenBank/DDBJ whole genome shotgun (WGS) entry which is preliminary data.</text>
</comment>
<dbReference type="InterPro" id="IPR008407">
    <property type="entry name" value="Brnchd-chn_aa_trnsp_AzlD"/>
</dbReference>
<reference evidence="2 3" key="1">
    <citation type="submission" date="2019-07" db="EMBL/GenBank/DDBJ databases">
        <title>Ln-dependent methylotrophs.</title>
        <authorList>
            <person name="Tani A."/>
        </authorList>
    </citation>
    <scope>NUCLEOTIDE SEQUENCE [LARGE SCALE GENOMIC DNA]</scope>
    <source>
        <strain evidence="2 3">SM12</strain>
    </source>
</reference>
<evidence type="ECO:0000313" key="3">
    <source>
        <dbReference type="Proteomes" id="UP000316801"/>
    </source>
</evidence>
<dbReference type="RefSeq" id="WP_143125597.1">
    <property type="nucleotide sequence ID" value="NZ_VJMG01000030.1"/>
</dbReference>
<keyword evidence="3" id="KW-1185">Reference proteome</keyword>
<feature type="transmembrane region" description="Helical" evidence="1">
    <location>
        <begin position="6"/>
        <end position="29"/>
    </location>
</feature>
<dbReference type="Pfam" id="PF05437">
    <property type="entry name" value="AzlD"/>
    <property type="match status" value="1"/>
</dbReference>
<name>A0A549T9Q9_9HYPH</name>
<gene>
    <name evidence="2" type="ORF">FNA46_12855</name>
</gene>
<feature type="transmembrane region" description="Helical" evidence="1">
    <location>
        <begin position="71"/>
        <end position="95"/>
    </location>
</feature>
<sequence>MTLDPATLAAILAMMAATVFTRLIGALLVSRFTLSPRLERALTAVPPAVLMAVVTPTAIATGPAETIACLVAALAALRLPLLPAAGAGVVTVALLRAAGL</sequence>